<keyword evidence="1" id="KW-0472">Membrane</keyword>
<evidence type="ECO:0000256" key="2">
    <source>
        <dbReference type="SAM" id="SignalP"/>
    </source>
</evidence>
<dbReference type="OrthoDB" id="1466996at2"/>
<keyword evidence="1" id="KW-0812">Transmembrane</keyword>
<feature type="transmembrane region" description="Helical" evidence="1">
    <location>
        <begin position="154"/>
        <end position="174"/>
    </location>
</feature>
<feature type="signal peptide" evidence="2">
    <location>
        <begin position="1"/>
        <end position="19"/>
    </location>
</feature>
<comment type="caution">
    <text evidence="3">The sequence shown here is derived from an EMBL/GenBank/DDBJ whole genome shotgun (WGS) entry which is preliminary data.</text>
</comment>
<feature type="transmembrane region" description="Helical" evidence="1">
    <location>
        <begin position="116"/>
        <end position="142"/>
    </location>
</feature>
<evidence type="ECO:0000256" key="1">
    <source>
        <dbReference type="SAM" id="Phobius"/>
    </source>
</evidence>
<keyword evidence="1" id="KW-1133">Transmembrane helix</keyword>
<dbReference type="EMBL" id="SETE01000001">
    <property type="protein sequence ID" value="RYM35966.1"/>
    <property type="molecule type" value="Genomic_DNA"/>
</dbReference>
<accession>A0A4Q4KR00</accession>
<keyword evidence="2" id="KW-0732">Signal</keyword>
<dbReference type="Gene3D" id="1.25.40.10">
    <property type="entry name" value="Tetratricopeptide repeat domain"/>
    <property type="match status" value="1"/>
</dbReference>
<protein>
    <recommendedName>
        <fullName evidence="5">SH3 domain-containing protein</fullName>
    </recommendedName>
</protein>
<dbReference type="Proteomes" id="UP000293952">
    <property type="component" value="Unassembled WGS sequence"/>
</dbReference>
<evidence type="ECO:0008006" key="5">
    <source>
        <dbReference type="Google" id="ProtNLM"/>
    </source>
</evidence>
<reference evidence="3 4" key="1">
    <citation type="submission" date="2019-02" db="EMBL/GenBank/DDBJ databases">
        <title>Genome sequence of the sea-ice species Brumimicrobium glaciale.</title>
        <authorList>
            <person name="Bowman J.P."/>
        </authorList>
    </citation>
    <scope>NUCLEOTIDE SEQUENCE [LARGE SCALE GENOMIC DNA]</scope>
    <source>
        <strain evidence="3 4">IC156</strain>
    </source>
</reference>
<keyword evidence="4" id="KW-1185">Reference proteome</keyword>
<dbReference type="RefSeq" id="WP_130092332.1">
    <property type="nucleotide sequence ID" value="NZ_SETE01000001.1"/>
</dbReference>
<organism evidence="3 4">
    <name type="scientific">Brumimicrobium glaciale</name>
    <dbReference type="NCBI Taxonomy" id="200475"/>
    <lineage>
        <taxon>Bacteria</taxon>
        <taxon>Pseudomonadati</taxon>
        <taxon>Bacteroidota</taxon>
        <taxon>Flavobacteriia</taxon>
        <taxon>Flavobacteriales</taxon>
        <taxon>Crocinitomicaceae</taxon>
        <taxon>Brumimicrobium</taxon>
    </lineage>
</organism>
<sequence>MRLVLLFIVLFTISFNSKAEDSLFNSGLDEIMQNDFKKAQSEFLDDIKKQPSFSSYYNLGVASGSLEEWSKAKWAFESSLKYKPLNGDAQFNAKFATNKLSQNNMWTHPYPWLERVVLGFGATTWTIFVCISSIFLGLLIFNIVSRRKSKFKKWCLRLISPAILLFVVSFYGIYSINKHYNIERYGIMKSPKTHFYISPNGVQIKDEIDAGSRLRLMKYFKDSTWVQVKSKGNNYLWIESKDLFTY</sequence>
<evidence type="ECO:0000313" key="3">
    <source>
        <dbReference type="EMBL" id="RYM35966.1"/>
    </source>
</evidence>
<feature type="chain" id="PRO_5020719572" description="SH3 domain-containing protein" evidence="2">
    <location>
        <begin position="20"/>
        <end position="246"/>
    </location>
</feature>
<name>A0A4Q4KR00_9FLAO</name>
<dbReference type="InterPro" id="IPR011990">
    <property type="entry name" value="TPR-like_helical_dom_sf"/>
</dbReference>
<dbReference type="AlphaFoldDB" id="A0A4Q4KR00"/>
<evidence type="ECO:0000313" key="4">
    <source>
        <dbReference type="Proteomes" id="UP000293952"/>
    </source>
</evidence>
<proteinExistence type="predicted"/>
<gene>
    <name evidence="3" type="ORF">ERX46_02930</name>
</gene>
<dbReference type="SUPFAM" id="SSF48452">
    <property type="entry name" value="TPR-like"/>
    <property type="match status" value="1"/>
</dbReference>